<dbReference type="EMBL" id="JRGF01000002">
    <property type="protein sequence ID" value="KHE42730.1"/>
    <property type="molecule type" value="Genomic_DNA"/>
</dbReference>
<name>A0ABR4YKD7_9BACT</name>
<protein>
    <submittedName>
        <fullName evidence="1">Uncharacterized protein</fullName>
    </submittedName>
</protein>
<keyword evidence="2" id="KW-1185">Reference proteome</keyword>
<evidence type="ECO:0000313" key="2">
    <source>
        <dbReference type="Proteomes" id="UP000030889"/>
    </source>
</evidence>
<gene>
    <name evidence="1" type="ORF">LG35_01555</name>
</gene>
<evidence type="ECO:0000313" key="1">
    <source>
        <dbReference type="EMBL" id="KHE42730.1"/>
    </source>
</evidence>
<dbReference type="Proteomes" id="UP000030889">
    <property type="component" value="Unassembled WGS sequence"/>
</dbReference>
<sequence length="106" mass="11692">MRFRIGCRLRMSAAERCRVPDAIAWYPADGGTGKGSCGCGRLSAESFVAVRPVSGTSEGRSIAVRSHKRRFGTAAVGRRTDFRVGRTRREWAVFSGLAVRVHVFLY</sequence>
<reference evidence="1 2" key="1">
    <citation type="submission" date="2014-09" db="EMBL/GenBank/DDBJ databases">
        <title>Alistipes sp. 627, sp. nov., a novel member of the family Rikenellaceae isolated from human faeces.</title>
        <authorList>
            <person name="Shkoporov A.N."/>
            <person name="Chaplin A.V."/>
            <person name="Motuzova O.V."/>
            <person name="Kafarskaia L.I."/>
            <person name="Khokhlova E.V."/>
            <person name="Efimov B.A."/>
        </authorList>
    </citation>
    <scope>NUCLEOTIDE SEQUENCE [LARGE SCALE GENOMIC DNA]</scope>
    <source>
        <strain evidence="1 2">627</strain>
    </source>
</reference>
<organism evidence="1 2">
    <name type="scientific">Alistipes inops</name>
    <dbReference type="NCBI Taxonomy" id="1501391"/>
    <lineage>
        <taxon>Bacteria</taxon>
        <taxon>Pseudomonadati</taxon>
        <taxon>Bacteroidota</taxon>
        <taxon>Bacteroidia</taxon>
        <taxon>Bacteroidales</taxon>
        <taxon>Rikenellaceae</taxon>
        <taxon>Alistipes</taxon>
    </lineage>
</organism>
<proteinExistence type="predicted"/>
<accession>A0ABR4YKD7</accession>
<comment type="caution">
    <text evidence="1">The sequence shown here is derived from an EMBL/GenBank/DDBJ whole genome shotgun (WGS) entry which is preliminary data.</text>
</comment>